<dbReference type="NCBIfam" id="NF005036">
    <property type="entry name" value="PRK06451.1"/>
    <property type="match status" value="1"/>
</dbReference>
<sequence>MNQVSDGEKVKFENGKWIVPRNPVILYIEGDGIGPEIVTAARKVLDKAVQRAYGSKREIKWVEVLAGEKAFVKVGDRFPKETQEMLMNYRVVLKGPLETPIGKGWKSVNVAIRLMLDLYANIRPVKYIDGLESPLKEPNKVDMIIFRENTDDLYRGIEYTYDSEEAKKIRNFLKDELGIKVEDDTGIGIKVISKFKTERITRMAINYAIQHNRKKVTIMHKGNVLKYTEGAFRDWAYELTKTEFRDKIVTEEEVNTQYGGRAPEGKLIVNDRIADNMFQQIITRPDEYDVILAPNLNGDYISDAAGALIGNIGMLGGANIGDSGGMFEAIHGTAPKYAGKNTANPTGIIKGGELMLRFMGWDEAAELIEKAILTAVSSKRVTQDLARFMGVKALSTSEFTNELVNIIDTL</sequence>
<feature type="binding site" evidence="11">
    <location>
        <position position="107"/>
    </location>
    <ligand>
        <name>D-threo-isocitrate</name>
        <dbReference type="ChEBI" id="CHEBI:15562"/>
    </ligand>
</feature>
<dbReference type="InterPro" id="IPR004439">
    <property type="entry name" value="Isocitrate_DH_NADP_dimer_prok"/>
</dbReference>
<evidence type="ECO:0000256" key="12">
    <source>
        <dbReference type="PIRSR" id="PIRSR604439-2"/>
    </source>
</evidence>
<evidence type="ECO:0000256" key="14">
    <source>
        <dbReference type="PIRSR" id="PIRSR604439-4"/>
    </source>
</evidence>
<dbReference type="RefSeq" id="WP_013738022.1">
    <property type="nucleotide sequence ID" value="NC_015435.1"/>
</dbReference>
<comment type="cofactor">
    <cofactor evidence="13">
        <name>Mg(2+)</name>
        <dbReference type="ChEBI" id="CHEBI:18420"/>
    </cofactor>
    <cofactor evidence="13">
        <name>Mn(2+)</name>
        <dbReference type="ChEBI" id="CHEBI:29035"/>
    </cofactor>
    <text evidence="13">Binds 1 Mg(2+) or Mn(2+) ion per subunit.</text>
</comment>
<evidence type="ECO:0000256" key="13">
    <source>
        <dbReference type="PIRSR" id="PIRSR604439-3"/>
    </source>
</evidence>
<evidence type="ECO:0000256" key="5">
    <source>
        <dbReference type="ARBA" id="ARBA00022532"/>
    </source>
</evidence>
<evidence type="ECO:0000256" key="8">
    <source>
        <dbReference type="ARBA" id="ARBA00022857"/>
    </source>
</evidence>
<accession>F4FYM6</accession>
<dbReference type="HOGENOM" id="CLU_031953_7_1_2"/>
<feature type="site" description="Critical for catalysis" evidence="14">
    <location>
        <position position="221"/>
    </location>
</feature>
<dbReference type="Gene3D" id="3.40.718.10">
    <property type="entry name" value="Isopropylmalate Dehydrogenase"/>
    <property type="match status" value="1"/>
</dbReference>
<dbReference type="Proteomes" id="UP000007812">
    <property type="component" value="Chromosome"/>
</dbReference>
<dbReference type="PATRIC" id="fig|1006006.8.peg.1415"/>
<evidence type="ECO:0000256" key="11">
    <source>
        <dbReference type="PIRSR" id="PIRSR604439-1"/>
    </source>
</evidence>
<dbReference type="Pfam" id="PF00180">
    <property type="entry name" value="Iso_dh"/>
    <property type="match status" value="1"/>
</dbReference>
<comment type="similarity">
    <text evidence="2">Belongs to the isocitrate and isopropylmalate dehydrogenases family.</text>
</comment>
<feature type="binding site" evidence="12">
    <location>
        <begin position="331"/>
        <end position="337"/>
    </location>
    <ligand>
        <name>NADP(+)</name>
        <dbReference type="ChEBI" id="CHEBI:58349"/>
    </ligand>
</feature>
<evidence type="ECO:0000256" key="3">
    <source>
        <dbReference type="ARBA" id="ARBA00011738"/>
    </source>
</evidence>
<dbReference type="EMBL" id="CP002656">
    <property type="protein sequence ID" value="AEB95524.1"/>
    <property type="molecule type" value="Genomic_DNA"/>
</dbReference>
<comment type="cofactor">
    <cofactor evidence="1">
        <name>Mn(2+)</name>
        <dbReference type="ChEBI" id="CHEBI:29035"/>
    </cofactor>
</comment>
<feature type="modified residue" description="Phosphoserine" evidence="15">
    <location>
        <position position="107"/>
    </location>
</feature>
<dbReference type="GO" id="GO:0004450">
    <property type="term" value="F:isocitrate dehydrogenase (NADP+) activity"/>
    <property type="evidence" value="ECO:0007669"/>
    <property type="project" value="UniProtKB-EC"/>
</dbReference>
<dbReference type="STRING" id="1006006.Mcup_1421"/>
<keyword evidence="10 13" id="KW-0464">Manganese</keyword>
<dbReference type="SMART" id="SM01329">
    <property type="entry name" value="Iso_dh"/>
    <property type="match status" value="1"/>
</dbReference>
<dbReference type="AlphaFoldDB" id="F4FYM6"/>
<feature type="binding site" evidence="11">
    <location>
        <position position="123"/>
    </location>
    <ligand>
        <name>D-threo-isocitrate</name>
        <dbReference type="ChEBI" id="CHEBI:15562"/>
    </ligand>
</feature>
<feature type="modified residue" description="N6-acetyllysine" evidence="15">
    <location>
        <position position="136"/>
    </location>
</feature>
<feature type="site" description="Critical for catalysis" evidence="14">
    <location>
        <position position="154"/>
    </location>
</feature>
<feature type="modified residue" description="N6-succinyllysine" evidence="15">
    <location>
        <position position="94"/>
    </location>
</feature>
<dbReference type="GeneID" id="10493610"/>
<dbReference type="NCBIfam" id="NF005425">
    <property type="entry name" value="PRK07006.1"/>
    <property type="match status" value="1"/>
</dbReference>
<feature type="binding site" evidence="11">
    <location>
        <position position="113"/>
    </location>
    <ligand>
        <name>D-threo-isocitrate</name>
        <dbReference type="ChEBI" id="CHEBI:15562"/>
    </ligand>
</feature>
<comment type="subunit">
    <text evidence="3">Homodimer.</text>
</comment>
<evidence type="ECO:0000256" key="6">
    <source>
        <dbReference type="ARBA" id="ARBA00022723"/>
    </source>
</evidence>
<dbReference type="OrthoDB" id="23624at2157"/>
<evidence type="ECO:0000313" key="18">
    <source>
        <dbReference type="Proteomes" id="UP000007812"/>
    </source>
</evidence>
<evidence type="ECO:0000256" key="7">
    <source>
        <dbReference type="ARBA" id="ARBA00022842"/>
    </source>
</evidence>
<keyword evidence="7 13" id="KW-0460">Magnesium</keyword>
<feature type="binding site" evidence="11">
    <location>
        <position position="109"/>
    </location>
    <ligand>
        <name>D-threo-isocitrate</name>
        <dbReference type="ChEBI" id="CHEBI:15562"/>
    </ligand>
</feature>
<name>F4FYM6_METCR</name>
<keyword evidence="5" id="KW-0816">Tricarboxylic acid cycle</keyword>
<evidence type="ECO:0000256" key="15">
    <source>
        <dbReference type="PIRSR" id="PIRSR604439-5"/>
    </source>
</evidence>
<dbReference type="PANTHER" id="PTHR43504:SF1">
    <property type="entry name" value="ISOCITRATE DEHYDROGENASE [NADP]"/>
    <property type="match status" value="1"/>
</dbReference>
<dbReference type="EC" id="1.1.1.42" evidence="4"/>
<feature type="binding site" evidence="12">
    <location>
        <position position="387"/>
    </location>
    <ligand>
        <name>NADP(+)</name>
        <dbReference type="ChEBI" id="CHEBI:58349"/>
    </ligand>
</feature>
<keyword evidence="6" id="KW-0479">Metal-binding</keyword>
<keyword evidence="8 12" id="KW-0521">NADP</keyword>
<dbReference type="GO" id="GO:0046872">
    <property type="term" value="F:metal ion binding"/>
    <property type="evidence" value="ECO:0007669"/>
    <property type="project" value="UniProtKB-KW"/>
</dbReference>
<evidence type="ECO:0000256" key="2">
    <source>
        <dbReference type="ARBA" id="ARBA00007769"/>
    </source>
</evidence>
<feature type="binding site" evidence="12">
    <location>
        <position position="344"/>
    </location>
    <ligand>
        <name>NADP(+)</name>
        <dbReference type="ChEBI" id="CHEBI:58349"/>
    </ligand>
</feature>
<organism evidence="17 18">
    <name type="scientific">Metallosphaera cuprina (strain Ar-4)</name>
    <dbReference type="NCBI Taxonomy" id="1006006"/>
    <lineage>
        <taxon>Archaea</taxon>
        <taxon>Thermoproteota</taxon>
        <taxon>Thermoprotei</taxon>
        <taxon>Sulfolobales</taxon>
        <taxon>Sulfolobaceae</taxon>
        <taxon>Metallosphaera</taxon>
    </lineage>
</organism>
<dbReference type="PANTHER" id="PTHR43504">
    <property type="entry name" value="ISOCITRATE DEHYDROGENASE [NADP]"/>
    <property type="match status" value="1"/>
</dbReference>
<dbReference type="SUPFAM" id="SSF53659">
    <property type="entry name" value="Isocitrate/Isopropylmalate dehydrogenase-like"/>
    <property type="match status" value="1"/>
</dbReference>
<evidence type="ECO:0000313" key="17">
    <source>
        <dbReference type="EMBL" id="AEB95524.1"/>
    </source>
</evidence>
<keyword evidence="9" id="KW-0560">Oxidoreductase</keyword>
<feature type="binding site" evidence="11">
    <location>
        <position position="147"/>
    </location>
    <ligand>
        <name>D-threo-isocitrate</name>
        <dbReference type="ChEBI" id="CHEBI:15562"/>
    </ligand>
</feature>
<dbReference type="GO" id="GO:0006099">
    <property type="term" value="P:tricarboxylic acid cycle"/>
    <property type="evidence" value="ECO:0007669"/>
    <property type="project" value="UniProtKB-KW"/>
</dbReference>
<evidence type="ECO:0000256" key="1">
    <source>
        <dbReference type="ARBA" id="ARBA00001936"/>
    </source>
</evidence>
<dbReference type="eggNOG" id="arCOG01164">
    <property type="taxonomic scope" value="Archaea"/>
</dbReference>
<gene>
    <name evidence="17" type="ordered locus">Mcup_1421</name>
</gene>
<dbReference type="KEGG" id="mcn:Mcup_1421"/>
<evidence type="ECO:0000256" key="10">
    <source>
        <dbReference type="ARBA" id="ARBA00023211"/>
    </source>
</evidence>
<evidence type="ECO:0000259" key="16">
    <source>
        <dbReference type="SMART" id="SM01329"/>
    </source>
</evidence>
<feature type="binding site" evidence="13">
    <location>
        <position position="299"/>
    </location>
    <ligand>
        <name>Mg(2+)</name>
        <dbReference type="ChEBI" id="CHEBI:18420"/>
    </ligand>
</feature>
<feature type="domain" description="Isopropylmalate dehydrogenase-like" evidence="16">
    <location>
        <begin position="24"/>
        <end position="403"/>
    </location>
</feature>
<protein>
    <recommendedName>
        <fullName evidence="4">isocitrate dehydrogenase (NADP(+))</fullName>
        <ecNumber evidence="4">1.1.1.42</ecNumber>
    </recommendedName>
</protein>
<proteinExistence type="inferred from homology"/>
<evidence type="ECO:0000256" key="4">
    <source>
        <dbReference type="ARBA" id="ARBA00013013"/>
    </source>
</evidence>
<dbReference type="InterPro" id="IPR024084">
    <property type="entry name" value="IsoPropMal-DH-like_dom"/>
</dbReference>
<reference evidence="17 18" key="1">
    <citation type="journal article" date="2011" name="J. Bacteriol.">
        <title>Complete genome sequence of Metallosphaera cuprina, a metal sulfide-oxidizing archaeon from a hot spring.</title>
        <authorList>
            <person name="Liu L.J."/>
            <person name="You X.Y."/>
            <person name="Zheng H."/>
            <person name="Wang S."/>
            <person name="Jiang C.Y."/>
            <person name="Liu S.J."/>
        </authorList>
    </citation>
    <scope>NUCLEOTIDE SEQUENCE [LARGE SCALE GENOMIC DNA]</scope>
    <source>
        <strain evidence="17 18">Ar-4</strain>
    </source>
</reference>
<evidence type="ECO:0000256" key="9">
    <source>
        <dbReference type="ARBA" id="ARBA00023002"/>
    </source>
</evidence>
<keyword evidence="18" id="KW-1185">Reference proteome</keyword>